<dbReference type="EMBL" id="CAXDID020000362">
    <property type="protein sequence ID" value="CAL6082223.1"/>
    <property type="molecule type" value="Genomic_DNA"/>
</dbReference>
<organism evidence="1">
    <name type="scientific">Hexamita inflata</name>
    <dbReference type="NCBI Taxonomy" id="28002"/>
    <lineage>
        <taxon>Eukaryota</taxon>
        <taxon>Metamonada</taxon>
        <taxon>Diplomonadida</taxon>
        <taxon>Hexamitidae</taxon>
        <taxon>Hexamitinae</taxon>
        <taxon>Hexamita</taxon>
    </lineage>
</organism>
<dbReference type="Proteomes" id="UP001642409">
    <property type="component" value="Unassembled WGS sequence"/>
</dbReference>
<keyword evidence="3" id="KW-1185">Reference proteome</keyword>
<reference evidence="2 3" key="2">
    <citation type="submission" date="2024-07" db="EMBL/GenBank/DDBJ databases">
        <authorList>
            <person name="Akdeniz Z."/>
        </authorList>
    </citation>
    <scope>NUCLEOTIDE SEQUENCE [LARGE SCALE GENOMIC DNA]</scope>
</reference>
<accession>A0AA86N920</accession>
<comment type="caution">
    <text evidence="1">The sequence shown here is derived from an EMBL/GenBank/DDBJ whole genome shotgun (WGS) entry which is preliminary data.</text>
</comment>
<proteinExistence type="predicted"/>
<sequence length="114" mass="13149">MEVHILLVKQIIEFKQLLRNQSNILLAFRVQCIVVLNYGLKNILIRLLLLYSPPTVVLLKISLQWCNILRIGLKQATLKLMLKRFGILHSKVENIIVLIDTQSTKNQVNQTNCS</sequence>
<evidence type="ECO:0000313" key="1">
    <source>
        <dbReference type="EMBL" id="CAI9915259.1"/>
    </source>
</evidence>
<gene>
    <name evidence="1" type="ORF">HINF_LOCUS2904</name>
    <name evidence="2" type="ORF">HINF_LOCUS61015</name>
</gene>
<dbReference type="AlphaFoldDB" id="A0AA86N920"/>
<reference evidence="1" key="1">
    <citation type="submission" date="2023-06" db="EMBL/GenBank/DDBJ databases">
        <authorList>
            <person name="Kurt Z."/>
        </authorList>
    </citation>
    <scope>NUCLEOTIDE SEQUENCE</scope>
</reference>
<protein>
    <submittedName>
        <fullName evidence="2">Hypothetical_protein</fullName>
    </submittedName>
</protein>
<evidence type="ECO:0000313" key="3">
    <source>
        <dbReference type="Proteomes" id="UP001642409"/>
    </source>
</evidence>
<name>A0AA86N920_9EUKA</name>
<evidence type="ECO:0000313" key="2">
    <source>
        <dbReference type="EMBL" id="CAL6082223.1"/>
    </source>
</evidence>
<dbReference type="EMBL" id="CATOUU010000069">
    <property type="protein sequence ID" value="CAI9915259.1"/>
    <property type="molecule type" value="Genomic_DNA"/>
</dbReference>